<dbReference type="GO" id="GO:0004861">
    <property type="term" value="F:cyclin-dependent protein serine/threonine kinase inhibitor activity"/>
    <property type="evidence" value="ECO:0007669"/>
    <property type="project" value="InterPro"/>
</dbReference>
<dbReference type="InterPro" id="IPR003175">
    <property type="entry name" value="CDI_dom"/>
</dbReference>
<dbReference type="Pfam" id="PF02234">
    <property type="entry name" value="CDI"/>
    <property type="match status" value="1"/>
</dbReference>
<dbReference type="GO" id="GO:0051726">
    <property type="term" value="P:regulation of cell cycle"/>
    <property type="evidence" value="ECO:0007669"/>
    <property type="project" value="InterPro"/>
</dbReference>
<keyword evidence="4" id="KW-1185">Reference proteome</keyword>
<dbReference type="GO" id="GO:0005634">
    <property type="term" value="C:nucleus"/>
    <property type="evidence" value="ECO:0007669"/>
    <property type="project" value="InterPro"/>
</dbReference>
<comment type="caution">
    <text evidence="3">The sequence shown here is derived from an EMBL/GenBank/DDBJ whole genome shotgun (WGS) entry which is preliminary data.</text>
</comment>
<dbReference type="EMBL" id="MPUH01001614">
    <property type="protein sequence ID" value="OMJ66873.1"/>
    <property type="molecule type" value="Genomic_DNA"/>
</dbReference>
<keyword evidence="1" id="KW-0649">Protein kinase inhibitor</keyword>
<evidence type="ECO:0000313" key="3">
    <source>
        <dbReference type="EMBL" id="OMJ66873.1"/>
    </source>
</evidence>
<name>A0A1R2AQR3_9CILI</name>
<evidence type="ECO:0000256" key="1">
    <source>
        <dbReference type="ARBA" id="ARBA00023013"/>
    </source>
</evidence>
<sequence>MSDSTQNSTFSIGKMPENTQTSTFSIESYITSLKNELSQSLQIKTQLYDYDFTNDTPLQSSKYKWENISKVNNIPNVHLYN</sequence>
<dbReference type="InterPro" id="IPR044898">
    <property type="entry name" value="CDI_dom_sf"/>
</dbReference>
<protein>
    <recommendedName>
        <fullName evidence="2">Cyclin-dependent kinase inhibitor domain-containing protein</fullName>
    </recommendedName>
</protein>
<dbReference type="AlphaFoldDB" id="A0A1R2AQR3"/>
<evidence type="ECO:0000313" key="4">
    <source>
        <dbReference type="Proteomes" id="UP000187209"/>
    </source>
</evidence>
<accession>A0A1R2AQR3</accession>
<dbReference type="Gene3D" id="4.10.365.10">
    <property type="entry name" value="p27"/>
    <property type="match status" value="1"/>
</dbReference>
<feature type="domain" description="Cyclin-dependent kinase inhibitor" evidence="2">
    <location>
        <begin position="33"/>
        <end position="67"/>
    </location>
</feature>
<proteinExistence type="predicted"/>
<reference evidence="3 4" key="1">
    <citation type="submission" date="2016-11" db="EMBL/GenBank/DDBJ databases">
        <title>The macronuclear genome of Stentor coeruleus: a giant cell with tiny introns.</title>
        <authorList>
            <person name="Slabodnick M."/>
            <person name="Ruby J.G."/>
            <person name="Reiff S.B."/>
            <person name="Swart E.C."/>
            <person name="Gosai S."/>
            <person name="Prabakaran S."/>
            <person name="Witkowska E."/>
            <person name="Larue G.E."/>
            <person name="Fisher S."/>
            <person name="Freeman R.M."/>
            <person name="Gunawardena J."/>
            <person name="Chu W."/>
            <person name="Stover N.A."/>
            <person name="Gregory B.D."/>
            <person name="Nowacki M."/>
            <person name="Derisi J."/>
            <person name="Roy S.W."/>
            <person name="Marshall W.F."/>
            <person name="Sood P."/>
        </authorList>
    </citation>
    <scope>NUCLEOTIDE SEQUENCE [LARGE SCALE GENOMIC DNA]</scope>
    <source>
        <strain evidence="3">WM001</strain>
    </source>
</reference>
<gene>
    <name evidence="3" type="ORF">SteCoe_36137</name>
</gene>
<dbReference type="Proteomes" id="UP000187209">
    <property type="component" value="Unassembled WGS sequence"/>
</dbReference>
<evidence type="ECO:0000259" key="2">
    <source>
        <dbReference type="Pfam" id="PF02234"/>
    </source>
</evidence>
<organism evidence="3 4">
    <name type="scientific">Stentor coeruleus</name>
    <dbReference type="NCBI Taxonomy" id="5963"/>
    <lineage>
        <taxon>Eukaryota</taxon>
        <taxon>Sar</taxon>
        <taxon>Alveolata</taxon>
        <taxon>Ciliophora</taxon>
        <taxon>Postciliodesmatophora</taxon>
        <taxon>Heterotrichea</taxon>
        <taxon>Heterotrichida</taxon>
        <taxon>Stentoridae</taxon>
        <taxon>Stentor</taxon>
    </lineage>
</organism>